<protein>
    <submittedName>
        <fullName evidence="1">Uncharacterized protein</fullName>
    </submittedName>
</protein>
<comment type="caution">
    <text evidence="1">The sequence shown here is derived from an EMBL/GenBank/DDBJ whole genome shotgun (WGS) entry which is preliminary data.</text>
</comment>
<proteinExistence type="predicted"/>
<sequence>MYLREKYKVSSYLEFEEVRVFCLLSIDETTLPKANTNTKNGLRIYRSIAVNREEIEVSTVFTD</sequence>
<dbReference type="Proteomes" id="UP000256884">
    <property type="component" value="Unassembled WGS sequence"/>
</dbReference>
<dbReference type="EMBL" id="QUNS01000009">
    <property type="protein sequence ID" value="REH45768.1"/>
    <property type="molecule type" value="Genomic_DNA"/>
</dbReference>
<keyword evidence="2" id="KW-1185">Reference proteome</keyword>
<dbReference type="Gene3D" id="3.30.360.10">
    <property type="entry name" value="Dihydrodipicolinate Reductase, domain 2"/>
    <property type="match status" value="1"/>
</dbReference>
<gene>
    <name evidence="1" type="ORF">C7448_10918</name>
</gene>
<dbReference type="AlphaFoldDB" id="A0A3E0HH68"/>
<evidence type="ECO:0000313" key="2">
    <source>
        <dbReference type="Proteomes" id="UP000256884"/>
    </source>
</evidence>
<accession>A0A3E0HH68</accession>
<name>A0A3E0HH68_9FLAO</name>
<reference evidence="1 2" key="1">
    <citation type="submission" date="2018-08" db="EMBL/GenBank/DDBJ databases">
        <title>Genomic Encyclopedia of Type Strains, Phase IV (KMG-IV): sequencing the most valuable type-strain genomes for metagenomic binning, comparative biology and taxonomic classification.</title>
        <authorList>
            <person name="Goeker M."/>
        </authorList>
    </citation>
    <scope>NUCLEOTIDE SEQUENCE [LARGE SCALE GENOMIC DNA]</scope>
    <source>
        <strain evidence="1 2">DSM 18841</strain>
    </source>
</reference>
<evidence type="ECO:0000313" key="1">
    <source>
        <dbReference type="EMBL" id="REH45768.1"/>
    </source>
</evidence>
<organism evidence="1 2">
    <name type="scientific">Tenacibaculum gallaicum</name>
    <dbReference type="NCBI Taxonomy" id="561505"/>
    <lineage>
        <taxon>Bacteria</taxon>
        <taxon>Pseudomonadati</taxon>
        <taxon>Bacteroidota</taxon>
        <taxon>Flavobacteriia</taxon>
        <taxon>Flavobacteriales</taxon>
        <taxon>Flavobacteriaceae</taxon>
        <taxon>Tenacibaculum</taxon>
    </lineage>
</organism>